<protein>
    <recommendedName>
        <fullName evidence="1">RelA/SpoT domain-containing protein</fullName>
    </recommendedName>
</protein>
<dbReference type="PANTHER" id="PTHR41773:SF1">
    <property type="entry name" value="RELA_SPOT DOMAIN-CONTAINING PROTEIN"/>
    <property type="match status" value="1"/>
</dbReference>
<gene>
    <name evidence="2" type="ORF">Aud_009297</name>
</gene>
<dbReference type="EMBL" id="BBXM02000007">
    <property type="protein sequence ID" value="GIC92824.1"/>
    <property type="molecule type" value="Genomic_DNA"/>
</dbReference>
<reference evidence="2" key="1">
    <citation type="journal article" date="2015" name="Genome Announc.">
        <title>Draft Genome Sequence of the Pathogenic Filamentous Fungus Aspergillus udagawae Strain IFM 46973T.</title>
        <authorList>
            <person name="Kusuya Y."/>
            <person name="Takahashi-Nakaguchi A."/>
            <person name="Takahashi H."/>
            <person name="Yaguchi T."/>
        </authorList>
    </citation>
    <scope>NUCLEOTIDE SEQUENCE</scope>
    <source>
        <strain evidence="2">IFM 46973</strain>
    </source>
</reference>
<evidence type="ECO:0000313" key="2">
    <source>
        <dbReference type="EMBL" id="GIC92824.1"/>
    </source>
</evidence>
<dbReference type="Proteomes" id="UP000036893">
    <property type="component" value="Unassembled WGS sequence"/>
</dbReference>
<dbReference type="SMART" id="SM00954">
    <property type="entry name" value="RelA_SpoT"/>
    <property type="match status" value="1"/>
</dbReference>
<evidence type="ECO:0000259" key="1">
    <source>
        <dbReference type="SMART" id="SM00954"/>
    </source>
</evidence>
<dbReference type="Gene3D" id="3.30.460.10">
    <property type="entry name" value="Beta Polymerase, domain 2"/>
    <property type="match status" value="1"/>
</dbReference>
<dbReference type="Pfam" id="PF04607">
    <property type="entry name" value="RelA_SpoT"/>
    <property type="match status" value="1"/>
</dbReference>
<sequence>MTSEDAITTFVDHYCETWHFWERAAVTAEQQCKNALAQSGIRQITTHRTKDPERLRAKLLKRQAQDPGKYTGEKSIKKDIVDLAGVRVALYFPDDRFKVKEILCSVFNVEEIRHFPRKEDDTQELLVNGGMEYNAESTQVYHREFEGYRADHYRVHLRDLELNSDGVLQRKLVDARIEIQVATLLMHAWAEVYHDLGYKPTDGLVSLDEHRLLDGINGLVSAGELFLKQLQRAGQRRITNTEQRFANHYELGAFVQKSLFPAFAVGPMDVVFTVLKGLEMDSPKALGPALTSWVQHSTDPSDVLGLLHHIFFKRVITDGTKGDNGKVRDIQDRVAKGTSTEDDELKQKILFSAVDLYDALSQRMGQPPVLQKAGASPGLGRFQTLYSIIGRRRPGEDEAAEKNKAVEELWAWFEDNQDLKSKVSFGIAALQMQSIMDEIVQPRTTPREAWKAAPYPDLSVPVPQMRTGAPATAYPGASRRLSVALEDGTGFASHLQEYQRQSSRSQINQGKY</sequence>
<comment type="caution">
    <text evidence="2">The sequence shown here is derived from an EMBL/GenBank/DDBJ whole genome shotgun (WGS) entry which is preliminary data.</text>
</comment>
<feature type="domain" description="RelA/SpoT" evidence="1">
    <location>
        <begin position="47"/>
        <end position="204"/>
    </location>
</feature>
<dbReference type="AlphaFoldDB" id="A0A8E0R0R6"/>
<name>A0A8E0R0R6_9EURO</name>
<dbReference type="RefSeq" id="XP_043150090.1">
    <property type="nucleotide sequence ID" value="XM_043294155.1"/>
</dbReference>
<dbReference type="PANTHER" id="PTHR41773">
    <property type="entry name" value="GTP PYROPHOSPHATASE-RELATED"/>
    <property type="match status" value="1"/>
</dbReference>
<dbReference type="GeneID" id="66996774"/>
<dbReference type="SUPFAM" id="SSF81301">
    <property type="entry name" value="Nucleotidyltransferase"/>
    <property type="match status" value="1"/>
</dbReference>
<dbReference type="CDD" id="cd05399">
    <property type="entry name" value="NT_Rel-Spo_like"/>
    <property type="match status" value="1"/>
</dbReference>
<accession>A0A8E0R0R6</accession>
<evidence type="ECO:0000313" key="3">
    <source>
        <dbReference type="Proteomes" id="UP000036893"/>
    </source>
</evidence>
<dbReference type="InterPro" id="IPR007685">
    <property type="entry name" value="RelA_SpoT"/>
</dbReference>
<organism evidence="2 3">
    <name type="scientific">Aspergillus udagawae</name>
    <dbReference type="NCBI Taxonomy" id="91492"/>
    <lineage>
        <taxon>Eukaryota</taxon>
        <taxon>Fungi</taxon>
        <taxon>Dikarya</taxon>
        <taxon>Ascomycota</taxon>
        <taxon>Pezizomycotina</taxon>
        <taxon>Eurotiomycetes</taxon>
        <taxon>Eurotiomycetidae</taxon>
        <taxon>Eurotiales</taxon>
        <taxon>Aspergillaceae</taxon>
        <taxon>Aspergillus</taxon>
        <taxon>Aspergillus subgen. Fumigati</taxon>
    </lineage>
</organism>
<dbReference type="InterPro" id="IPR043519">
    <property type="entry name" value="NT_sf"/>
</dbReference>
<reference evidence="2" key="2">
    <citation type="submission" date="2021-01" db="EMBL/GenBank/DDBJ databases">
        <title>Pan-genome distribution and transcriptional activeness of fungal secondary metabolism genes in Aspergillus section Fumigati.</title>
        <authorList>
            <person name="Takahashi H."/>
            <person name="Umemura M."/>
            <person name="Ninomiya A."/>
            <person name="Kusuya Y."/>
            <person name="Urayama S."/>
            <person name="Shimizu M."/>
            <person name="Watanabe A."/>
            <person name="Kamei K."/>
            <person name="Yaguchi T."/>
            <person name="Hagiwara D."/>
        </authorList>
    </citation>
    <scope>NUCLEOTIDE SEQUENCE</scope>
    <source>
        <strain evidence="2">IFM 46973</strain>
    </source>
</reference>
<dbReference type="GO" id="GO:0015969">
    <property type="term" value="P:guanosine tetraphosphate metabolic process"/>
    <property type="evidence" value="ECO:0007669"/>
    <property type="project" value="InterPro"/>
</dbReference>
<proteinExistence type="predicted"/>